<protein>
    <submittedName>
        <fullName evidence="1">Uncharacterized protein</fullName>
    </submittedName>
</protein>
<evidence type="ECO:0000313" key="2">
    <source>
        <dbReference type="Proteomes" id="UP000186955"/>
    </source>
</evidence>
<organism evidence="1 2">
    <name type="scientific">Penicillium subrubescens</name>
    <dbReference type="NCBI Taxonomy" id="1316194"/>
    <lineage>
        <taxon>Eukaryota</taxon>
        <taxon>Fungi</taxon>
        <taxon>Dikarya</taxon>
        <taxon>Ascomycota</taxon>
        <taxon>Pezizomycotina</taxon>
        <taxon>Eurotiomycetes</taxon>
        <taxon>Eurotiomycetidae</taxon>
        <taxon>Eurotiales</taxon>
        <taxon>Aspergillaceae</taxon>
        <taxon>Penicillium</taxon>
    </lineage>
</organism>
<evidence type="ECO:0000313" key="1">
    <source>
        <dbReference type="EMBL" id="OKO94422.1"/>
    </source>
</evidence>
<dbReference type="Proteomes" id="UP000186955">
    <property type="component" value="Unassembled WGS sequence"/>
</dbReference>
<accession>A0A1Q5T2K6</accession>
<comment type="caution">
    <text evidence="1">The sequence shown here is derived from an EMBL/GenBank/DDBJ whole genome shotgun (WGS) entry which is preliminary data.</text>
</comment>
<gene>
    <name evidence="1" type="ORF">PENSUB_11689</name>
</gene>
<dbReference type="AlphaFoldDB" id="A0A1Q5T2K6"/>
<sequence length="124" mass="14110">MHTLRDELPALRALDISLGVFDEMPKICMAPPLSNPFLGFSLFANLETLPFFEAYLQVHIAPDTPHRFYRYLQTMNPGLRDLYLEDGDYLQETPLAPLRNKMLDGIPVSSRDYHGVACEVLSLI</sequence>
<reference evidence="1 2" key="1">
    <citation type="submission" date="2016-10" db="EMBL/GenBank/DDBJ databases">
        <title>Genome sequence of the ascomycete fungus Penicillium subrubescens.</title>
        <authorList>
            <person name="De Vries R.P."/>
            <person name="Peng M."/>
            <person name="Dilokpimol A."/>
            <person name="Hilden K."/>
            <person name="Makela M.R."/>
            <person name="Grigoriev I."/>
            <person name="Riley R."/>
            <person name="Granchi Z."/>
        </authorList>
    </citation>
    <scope>NUCLEOTIDE SEQUENCE [LARGE SCALE GENOMIC DNA]</scope>
    <source>
        <strain evidence="1 2">CBS 132785</strain>
    </source>
</reference>
<dbReference type="EMBL" id="MNBE01000719">
    <property type="protein sequence ID" value="OKO94422.1"/>
    <property type="molecule type" value="Genomic_DNA"/>
</dbReference>
<keyword evidence="2" id="KW-1185">Reference proteome</keyword>
<name>A0A1Q5T2K6_9EURO</name>
<proteinExistence type="predicted"/>